<keyword evidence="1 3" id="KW-0560">Oxidoreductase</keyword>
<dbReference type="EMBL" id="LTAZ01000005">
    <property type="protein sequence ID" value="KYH25684.1"/>
    <property type="molecule type" value="Genomic_DNA"/>
</dbReference>
<dbReference type="Pfam" id="PF01494">
    <property type="entry name" value="FAD_binding_3"/>
    <property type="match status" value="1"/>
</dbReference>
<proteinExistence type="predicted"/>
<dbReference type="PANTHER" id="PTHR43476:SF5">
    <property type="entry name" value="FAD-DEPENDENT MONOOXYGENASE"/>
    <property type="match status" value="1"/>
</dbReference>
<dbReference type="PATRIC" id="fig|1008153.3.peg.2409"/>
<dbReference type="GO" id="GO:0008688">
    <property type="term" value="F:3-(3-hydroxyphenyl)propionate hydroxylase activity"/>
    <property type="evidence" value="ECO:0007669"/>
    <property type="project" value="UniProtKB-EC"/>
</dbReference>
<dbReference type="RefSeq" id="WP_066382677.1">
    <property type="nucleotide sequence ID" value="NZ_LTAZ01000005.1"/>
</dbReference>
<dbReference type="OrthoDB" id="306174at2157"/>
<dbReference type="InterPro" id="IPR050631">
    <property type="entry name" value="PheA/TfdB_FAD_monoxygenase"/>
</dbReference>
<evidence type="ECO:0000259" key="2">
    <source>
        <dbReference type="Pfam" id="PF01494"/>
    </source>
</evidence>
<accession>A0A151ADK3</accession>
<evidence type="ECO:0000256" key="1">
    <source>
        <dbReference type="ARBA" id="ARBA00023002"/>
    </source>
</evidence>
<feature type="domain" description="FAD-binding" evidence="2">
    <location>
        <begin position="6"/>
        <end position="355"/>
    </location>
</feature>
<comment type="caution">
    <text evidence="3">The sequence shown here is derived from an EMBL/GenBank/DDBJ whole genome shotgun (WGS) entry which is preliminary data.</text>
</comment>
<protein>
    <submittedName>
        <fullName evidence="3">3-(3-hydroxy-phenyl)propionate/3-hydroxycinnamic acid hydroxylase</fullName>
        <ecNumber evidence="3">1.14.13.127</ecNumber>
    </submittedName>
</protein>
<dbReference type="GO" id="GO:0071949">
    <property type="term" value="F:FAD binding"/>
    <property type="evidence" value="ECO:0007669"/>
    <property type="project" value="InterPro"/>
</dbReference>
<evidence type="ECO:0000313" key="3">
    <source>
        <dbReference type="EMBL" id="KYH25684.1"/>
    </source>
</evidence>
<gene>
    <name evidence="3" type="primary">mhpA</name>
    <name evidence="3" type="ORF">HAPAU_23600</name>
</gene>
<dbReference type="Proteomes" id="UP000075321">
    <property type="component" value="Unassembled WGS sequence"/>
</dbReference>
<sequence length="425" mass="46435">MDSEAETTVVIVGAGPGGCLLSYLLARSGIETTLVERHAALDREFRGYLFQPLALDVFEQLGLLESVLELPHERVSRPEVVVYGRPYPTIDFEALGGRHDYALLMEQPPLLERLIERAAEFPTFEYHDRLPARDLLTEGGRVVGVLATDRRTGDAVRLRSRVVVGADGRYSTIRDSAGIDPGRLESKLDLLWFKLPAAAVGEAAQARYDDAGLLLYFGLGGGVAQAGWFIPRGSYADLRERGIEAFRERVASVDPGLDGVLPDALESFEDCSLLRIEPGLSERWVDGGLLLLGDAAHIASPVGGQGNVLAIADAVAAHETIARALSLDPGDGPLPACALARYETRRRPPVKRVIEAQRRAERALTALVLHGDRLPRSIRRPALRALFSVAPRTPAARRTAELFAFGPNPVRVDDSWFEREVPTQF</sequence>
<dbReference type="Gene3D" id="3.50.50.60">
    <property type="entry name" value="FAD/NAD(P)-binding domain"/>
    <property type="match status" value="2"/>
</dbReference>
<dbReference type="InterPro" id="IPR036188">
    <property type="entry name" value="FAD/NAD-bd_sf"/>
</dbReference>
<dbReference type="PRINTS" id="PR00420">
    <property type="entry name" value="RNGMNOXGNASE"/>
</dbReference>
<name>A0A151ADK3_9EURY</name>
<dbReference type="SUPFAM" id="SSF51905">
    <property type="entry name" value="FAD/NAD(P)-binding domain"/>
    <property type="match status" value="1"/>
</dbReference>
<dbReference type="PANTHER" id="PTHR43476">
    <property type="entry name" value="3-(3-HYDROXY-PHENYL)PROPIONATE/3-HYDROXYCINNAMIC ACID HYDROXYLASE"/>
    <property type="match status" value="1"/>
</dbReference>
<keyword evidence="4" id="KW-1185">Reference proteome</keyword>
<dbReference type="AlphaFoldDB" id="A0A151ADK3"/>
<evidence type="ECO:0000313" key="4">
    <source>
        <dbReference type="Proteomes" id="UP000075321"/>
    </source>
</evidence>
<dbReference type="InterPro" id="IPR002938">
    <property type="entry name" value="FAD-bd"/>
</dbReference>
<reference evidence="3 4" key="1">
    <citation type="submission" date="2016-02" db="EMBL/GenBank/DDBJ databases">
        <title>Genome sequence of Halalkalicoccus paucihalophilus DSM 24557.</title>
        <authorList>
            <person name="Poehlein A."/>
            <person name="Daniel R."/>
        </authorList>
    </citation>
    <scope>NUCLEOTIDE SEQUENCE [LARGE SCALE GENOMIC DNA]</scope>
    <source>
        <strain evidence="3 4">DSM 24557</strain>
    </source>
</reference>
<dbReference type="EC" id="1.14.13.127" evidence="3"/>
<organism evidence="3 4">
    <name type="scientific">Halalkalicoccus paucihalophilus</name>
    <dbReference type="NCBI Taxonomy" id="1008153"/>
    <lineage>
        <taxon>Archaea</taxon>
        <taxon>Methanobacteriati</taxon>
        <taxon>Methanobacteriota</taxon>
        <taxon>Stenosarchaea group</taxon>
        <taxon>Halobacteria</taxon>
        <taxon>Halobacteriales</taxon>
        <taxon>Halococcaceae</taxon>
        <taxon>Halalkalicoccus</taxon>
    </lineage>
</organism>